<protein>
    <recommendedName>
        <fullName evidence="4">Methyltransferase domain-containing protein</fullName>
    </recommendedName>
</protein>
<dbReference type="AlphaFoldDB" id="A0A6F8YZ94"/>
<evidence type="ECO:0000259" key="4">
    <source>
        <dbReference type="Pfam" id="PF13649"/>
    </source>
</evidence>
<dbReference type="RefSeq" id="WP_173164417.1">
    <property type="nucleotide sequence ID" value="NZ_AP022871.1"/>
</dbReference>
<dbReference type="CDD" id="cd02440">
    <property type="entry name" value="AdoMet_MTases"/>
    <property type="match status" value="1"/>
</dbReference>
<evidence type="ECO:0000256" key="1">
    <source>
        <dbReference type="ARBA" id="ARBA00022603"/>
    </source>
</evidence>
<keyword evidence="2" id="KW-0808">Transferase</keyword>
<organism evidence="5 6">
    <name type="scientific">Phytohabitans suffuscus</name>
    <dbReference type="NCBI Taxonomy" id="624315"/>
    <lineage>
        <taxon>Bacteria</taxon>
        <taxon>Bacillati</taxon>
        <taxon>Actinomycetota</taxon>
        <taxon>Actinomycetes</taxon>
        <taxon>Micromonosporales</taxon>
        <taxon>Micromonosporaceae</taxon>
    </lineage>
</organism>
<dbReference type="PANTHER" id="PTHR43464:SF19">
    <property type="entry name" value="UBIQUINONE BIOSYNTHESIS O-METHYLTRANSFERASE, MITOCHONDRIAL"/>
    <property type="match status" value="1"/>
</dbReference>
<dbReference type="Proteomes" id="UP000503011">
    <property type="component" value="Chromosome"/>
</dbReference>
<keyword evidence="3" id="KW-0949">S-adenosyl-L-methionine</keyword>
<dbReference type="InterPro" id="IPR029063">
    <property type="entry name" value="SAM-dependent_MTases_sf"/>
</dbReference>
<feature type="domain" description="Methyltransferase" evidence="4">
    <location>
        <begin position="23"/>
        <end position="114"/>
    </location>
</feature>
<evidence type="ECO:0000256" key="3">
    <source>
        <dbReference type="ARBA" id="ARBA00022691"/>
    </source>
</evidence>
<reference evidence="5 6" key="1">
    <citation type="submission" date="2020-03" db="EMBL/GenBank/DDBJ databases">
        <title>Whole genome shotgun sequence of Phytohabitans suffuscus NBRC 105367.</title>
        <authorList>
            <person name="Komaki H."/>
            <person name="Tamura T."/>
        </authorList>
    </citation>
    <scope>NUCLEOTIDE SEQUENCE [LARGE SCALE GENOMIC DNA]</scope>
    <source>
        <strain evidence="5 6">NBRC 105367</strain>
    </source>
</reference>
<dbReference type="Pfam" id="PF13649">
    <property type="entry name" value="Methyltransf_25"/>
    <property type="match status" value="1"/>
</dbReference>
<gene>
    <name evidence="5" type="ORF">Psuf_086990</name>
</gene>
<dbReference type="InterPro" id="IPR041698">
    <property type="entry name" value="Methyltransf_25"/>
</dbReference>
<dbReference type="EMBL" id="AP022871">
    <property type="protein sequence ID" value="BCB91386.1"/>
    <property type="molecule type" value="Genomic_DNA"/>
</dbReference>
<reference evidence="5 6" key="2">
    <citation type="submission" date="2020-03" db="EMBL/GenBank/DDBJ databases">
        <authorList>
            <person name="Ichikawa N."/>
            <person name="Kimura A."/>
            <person name="Kitahashi Y."/>
            <person name="Uohara A."/>
        </authorList>
    </citation>
    <scope>NUCLEOTIDE SEQUENCE [LARGE SCALE GENOMIC DNA]</scope>
    <source>
        <strain evidence="5 6">NBRC 105367</strain>
    </source>
</reference>
<dbReference type="GO" id="GO:0032259">
    <property type="term" value="P:methylation"/>
    <property type="evidence" value="ECO:0007669"/>
    <property type="project" value="UniProtKB-KW"/>
</dbReference>
<dbReference type="SUPFAM" id="SSF53335">
    <property type="entry name" value="S-adenosyl-L-methionine-dependent methyltransferases"/>
    <property type="match status" value="1"/>
</dbReference>
<dbReference type="GO" id="GO:0008168">
    <property type="term" value="F:methyltransferase activity"/>
    <property type="evidence" value="ECO:0007669"/>
    <property type="project" value="UniProtKB-KW"/>
</dbReference>
<evidence type="ECO:0000313" key="6">
    <source>
        <dbReference type="Proteomes" id="UP000503011"/>
    </source>
</evidence>
<keyword evidence="1" id="KW-0489">Methyltransferase</keyword>
<evidence type="ECO:0000313" key="5">
    <source>
        <dbReference type="EMBL" id="BCB91386.1"/>
    </source>
</evidence>
<dbReference type="PANTHER" id="PTHR43464">
    <property type="entry name" value="METHYLTRANSFERASE"/>
    <property type="match status" value="1"/>
</dbReference>
<name>A0A6F8YZ94_9ACTN</name>
<dbReference type="KEGG" id="psuu:Psuf_086990"/>
<sequence length="162" mass="17026">MTGVPQRLRWAVEALDLSPRDRVLEVGCGPGVAADLVCRRLSGGRLVAVDRSPVAIDRATRRNAAHIAAGTASFHVTSLADRFDTVFAVNVNLFWTRSPAPELALVRGLLRPGGALHLCYEPPGPARLDQLAAALPATLAAHGFHAEATAEGALLGVRATPL</sequence>
<keyword evidence="6" id="KW-1185">Reference proteome</keyword>
<accession>A0A6F8YZ94</accession>
<evidence type="ECO:0000256" key="2">
    <source>
        <dbReference type="ARBA" id="ARBA00022679"/>
    </source>
</evidence>
<dbReference type="Gene3D" id="3.40.50.150">
    <property type="entry name" value="Vaccinia Virus protein VP39"/>
    <property type="match status" value="1"/>
</dbReference>
<proteinExistence type="predicted"/>